<sequence length="296" mass="33255">MLLSKRGVHLDGKLDICDECNASLMKLSIPKFAIKNGFAVGTLPDSFAEMTLPERLMTQTVSVTAVTRVMRGGAHRSIRSHCLVFDCMPGPPVTLLPTPMDSVSSFRVVLAGPFTTEQQARLRQMHRVRRKVVEDVLVFYRRHNQFYANVGVDCTGVPVEAVPDHLISVEPNASVDMDADNERVGELSEHDTSNVETDVIERRMVFVSDDREVSIQQAPVMTGKLLKAHLSRNFWFGIQRNSLKRTRHCLRGCSPIFFRMEEVILARSAMYQCHSRLAFGTTANLARDVSLRTSYS</sequence>
<reference evidence="3" key="1">
    <citation type="submission" date="2017-03" db="EMBL/GenBank/DDBJ databases">
        <title>Phytopthora megakarya and P. palmivora, two closely related causual agents of cacao black pod achieved similar genome size and gene model numbers by different mechanisms.</title>
        <authorList>
            <person name="Ali S."/>
            <person name="Shao J."/>
            <person name="Larry D.J."/>
            <person name="Kronmiller B."/>
            <person name="Shen D."/>
            <person name="Strem M.D."/>
            <person name="Melnick R.L."/>
            <person name="Guiltinan M.J."/>
            <person name="Tyler B.M."/>
            <person name="Meinhardt L.W."/>
            <person name="Bailey B.A."/>
        </authorList>
    </citation>
    <scope>NUCLEOTIDE SEQUENCE [LARGE SCALE GENOMIC DNA]</scope>
    <source>
        <strain evidence="3">zdho120</strain>
    </source>
</reference>
<dbReference type="OrthoDB" id="128561at2759"/>
<dbReference type="EMBL" id="NBNE01003227">
    <property type="protein sequence ID" value="OWZ08230.1"/>
    <property type="molecule type" value="Genomic_DNA"/>
</dbReference>
<proteinExistence type="predicted"/>
<dbReference type="InterPro" id="IPR046700">
    <property type="entry name" value="DUF6570"/>
</dbReference>
<comment type="caution">
    <text evidence="2">The sequence shown here is derived from an EMBL/GenBank/DDBJ whole genome shotgun (WGS) entry which is preliminary data.</text>
</comment>
<dbReference type="Proteomes" id="UP000198211">
    <property type="component" value="Unassembled WGS sequence"/>
</dbReference>
<evidence type="ECO:0000313" key="3">
    <source>
        <dbReference type="Proteomes" id="UP000198211"/>
    </source>
</evidence>
<feature type="domain" description="DUF6570" evidence="1">
    <location>
        <begin position="28"/>
        <end position="153"/>
    </location>
</feature>
<protein>
    <recommendedName>
        <fullName evidence="1">DUF6570 domain-containing protein</fullName>
    </recommendedName>
</protein>
<name>A0A225VUK3_9STRA</name>
<organism evidence="2 3">
    <name type="scientific">Phytophthora megakarya</name>
    <dbReference type="NCBI Taxonomy" id="4795"/>
    <lineage>
        <taxon>Eukaryota</taxon>
        <taxon>Sar</taxon>
        <taxon>Stramenopiles</taxon>
        <taxon>Oomycota</taxon>
        <taxon>Peronosporomycetes</taxon>
        <taxon>Peronosporales</taxon>
        <taxon>Peronosporaceae</taxon>
        <taxon>Phytophthora</taxon>
    </lineage>
</organism>
<dbReference type="AlphaFoldDB" id="A0A225VUK3"/>
<evidence type="ECO:0000259" key="1">
    <source>
        <dbReference type="Pfam" id="PF20209"/>
    </source>
</evidence>
<dbReference type="Pfam" id="PF20209">
    <property type="entry name" value="DUF6570"/>
    <property type="match status" value="1"/>
</dbReference>
<evidence type="ECO:0000313" key="2">
    <source>
        <dbReference type="EMBL" id="OWZ08230.1"/>
    </source>
</evidence>
<accession>A0A225VUK3</accession>
<keyword evidence="3" id="KW-1185">Reference proteome</keyword>
<gene>
    <name evidence="2" type="ORF">PHMEG_00019260</name>
</gene>